<feature type="region of interest" description="Disordered" evidence="1">
    <location>
        <begin position="697"/>
        <end position="720"/>
    </location>
</feature>
<feature type="compositionally biased region" description="Basic and acidic residues" evidence="1">
    <location>
        <begin position="698"/>
        <end position="716"/>
    </location>
</feature>
<evidence type="ECO:0000313" key="3">
    <source>
        <dbReference type="EMBL" id="KYN00857.1"/>
    </source>
</evidence>
<dbReference type="EMBL" id="KQ977643">
    <property type="protein sequence ID" value="KYN00857.1"/>
    <property type="molecule type" value="Genomic_DNA"/>
</dbReference>
<evidence type="ECO:0000256" key="1">
    <source>
        <dbReference type="SAM" id="MobiDB-lite"/>
    </source>
</evidence>
<dbReference type="InterPro" id="IPR036322">
    <property type="entry name" value="WD40_repeat_dom_sf"/>
</dbReference>
<organism evidence="3 4">
    <name type="scientific">Cyphomyrmex costatus</name>
    <dbReference type="NCBI Taxonomy" id="456900"/>
    <lineage>
        <taxon>Eukaryota</taxon>
        <taxon>Metazoa</taxon>
        <taxon>Ecdysozoa</taxon>
        <taxon>Arthropoda</taxon>
        <taxon>Hexapoda</taxon>
        <taxon>Insecta</taxon>
        <taxon>Pterygota</taxon>
        <taxon>Neoptera</taxon>
        <taxon>Endopterygota</taxon>
        <taxon>Hymenoptera</taxon>
        <taxon>Apocrita</taxon>
        <taxon>Aculeata</taxon>
        <taxon>Formicoidea</taxon>
        <taxon>Formicidae</taxon>
        <taxon>Myrmicinae</taxon>
        <taxon>Cyphomyrmex</taxon>
    </lineage>
</organism>
<evidence type="ECO:0000259" key="2">
    <source>
        <dbReference type="Pfam" id="PF12657"/>
    </source>
</evidence>
<dbReference type="SUPFAM" id="SSF50978">
    <property type="entry name" value="WD40 repeat-like"/>
    <property type="match status" value="1"/>
</dbReference>
<feature type="domain" description="Transcription factor IIIC 90kDa subunit N-terminal" evidence="2">
    <location>
        <begin position="23"/>
        <end position="438"/>
    </location>
</feature>
<dbReference type="KEGG" id="ccoa:108775552"/>
<dbReference type="GO" id="GO:0000127">
    <property type="term" value="C:transcription factor TFIIIC complex"/>
    <property type="evidence" value="ECO:0007669"/>
    <property type="project" value="InterPro"/>
</dbReference>
<dbReference type="InterPro" id="IPR024761">
    <property type="entry name" value="TFIIIC_delta_N"/>
</dbReference>
<dbReference type="PANTHER" id="PTHR15496:SF2">
    <property type="entry name" value="GENERAL TRANSCRIPTION FACTOR 3C POLYPEPTIDE 4"/>
    <property type="match status" value="1"/>
</dbReference>
<gene>
    <name evidence="3" type="ORF">ALC62_08349</name>
</gene>
<name>A0A151IH36_9HYME</name>
<dbReference type="InterPro" id="IPR044230">
    <property type="entry name" value="GTF3C4"/>
</dbReference>
<dbReference type="GO" id="GO:0006384">
    <property type="term" value="P:transcription initiation at RNA polymerase III promoter"/>
    <property type="evidence" value="ECO:0007669"/>
    <property type="project" value="InterPro"/>
</dbReference>
<dbReference type="Pfam" id="PF12657">
    <property type="entry name" value="TFIIIC_delta"/>
    <property type="match status" value="1"/>
</dbReference>
<dbReference type="OrthoDB" id="6021743at2759"/>
<accession>A0A151IH36</accession>
<dbReference type="STRING" id="456900.A0A151IH36"/>
<sequence>METEELCSINIAPLVTSPFAIEWSPDNHISIITEKGVHVLELQPSPMSPNPIFKFFRSFIYSSNILPAGAFTKEIDSSIWNLKREEIYSLLMDDVITPKLDGVIDKCPRIVKVTWSPKNLISPSQCILAILNSAGAVELLHKVFNNWYSICDVLSLRLKIIQDEIKVGLDKYDLNEKLNNQSARTIETIKKVQACSMAWSKLFKIEETLLLKREEAFAYFSVAYRNGDIVIWKVPRISNFTKSLQPIFVGLIHLNHASKINVLCWITININEHLIAVGYLDGRICGIKLTDNNNNIQITLVEKYVDSDHIAVNYLYIIPQDNIKILAAKGSFLLLLCTNSKSIRYFRAPGFTITGVVPVNAQQFLITTQDSYTFIIDIESNDLVSINVKSHLPQTRVQYLGLAHSLNRVIFVNITSPNTVYDHLVIREPSIIHIFTLKDVCNPLSTIRKSKKLGNVWDCMEILRLKALKAKNPCNIFSPIPKNLELLSLYKLQVSMWMTVMKTVCTTKKPIPNMDHIRESKITEALPLIFLHSACTYLENLINKDILSENETFAIFLLRRYLEIYQGIPSDEDSNKLTTKRIRKILNTTTFYSNQIEKCNLCGEIIDGMWHVRACPQGHKLPRCCMTLLQIKLLEYRVCPICGQIFHPCLEDIYKEPQCQFCNVPILRNSYDFDVENSELYGKNLSLPIIADITAESRNPESEESSNKQKQNKWDTSHTYSVIVNDDDNESNRITEKWEKF</sequence>
<protein>
    <recommendedName>
        <fullName evidence="2">Transcription factor IIIC 90kDa subunit N-terminal domain-containing protein</fullName>
    </recommendedName>
</protein>
<reference evidence="3 4" key="1">
    <citation type="submission" date="2016-03" db="EMBL/GenBank/DDBJ databases">
        <title>Cyphomyrmex costatus WGS genome.</title>
        <authorList>
            <person name="Nygaard S."/>
            <person name="Hu H."/>
            <person name="Boomsma J."/>
            <person name="Zhang G."/>
        </authorList>
    </citation>
    <scope>NUCLEOTIDE SEQUENCE [LARGE SCALE GENOMIC DNA]</scope>
    <source>
        <strain evidence="3">MS0001</strain>
        <tissue evidence="3">Whole body</tissue>
    </source>
</reference>
<dbReference type="Proteomes" id="UP000078542">
    <property type="component" value="Unassembled WGS sequence"/>
</dbReference>
<dbReference type="GO" id="GO:0004402">
    <property type="term" value="F:histone acetyltransferase activity"/>
    <property type="evidence" value="ECO:0007669"/>
    <property type="project" value="InterPro"/>
</dbReference>
<keyword evidence="4" id="KW-1185">Reference proteome</keyword>
<dbReference type="PANTHER" id="PTHR15496">
    <property type="entry name" value="GENERAL TRANSCRIPTION FACTOR 3C POLYPEPTIDE 4 FAMILY"/>
    <property type="match status" value="1"/>
</dbReference>
<evidence type="ECO:0000313" key="4">
    <source>
        <dbReference type="Proteomes" id="UP000078542"/>
    </source>
</evidence>
<proteinExistence type="predicted"/>
<dbReference type="AlphaFoldDB" id="A0A151IH36"/>